<evidence type="ECO:0000313" key="1">
    <source>
        <dbReference type="EMBL" id="VTU09395.1"/>
    </source>
</evidence>
<dbReference type="EMBL" id="CABFKI010000015">
    <property type="protein sequence ID" value="VTU09395.1"/>
    <property type="molecule type" value="Genomic_DNA"/>
</dbReference>
<organism evidence="1 2">
    <name type="scientific">Actinobacillus porcinus</name>
    <dbReference type="NCBI Taxonomy" id="51048"/>
    <lineage>
        <taxon>Bacteria</taxon>
        <taxon>Pseudomonadati</taxon>
        <taxon>Pseudomonadota</taxon>
        <taxon>Gammaproteobacteria</taxon>
        <taxon>Pasteurellales</taxon>
        <taxon>Pasteurellaceae</taxon>
        <taxon>Actinobacillus</taxon>
    </lineage>
</organism>
<sequence length="238" mass="26895">MAESTSQKLGALRSEISITLHTQHATRLWQGSKEIRDQDGKVIKPRMLGVVGSLGAVARIQREAANNCPFADYYLIRFEDKIMDSHQQMKEMTQKLMHVYLDDLPENIDVQRCVNIAPITYDLHVNSPLGYKFAYLLSEYDNLAKLAMTAAYVALMTRKESREWLENGARLIRQCFGILDTYRSSGVTRADDLDKIQEAEKRLRVTLPADVLSGERRAIFAPDIRKTSATGLSNAQAD</sequence>
<comment type="caution">
    <text evidence="1">The sequence shown here is derived from an EMBL/GenBank/DDBJ whole genome shotgun (WGS) entry which is preliminary data.</text>
</comment>
<dbReference type="Proteomes" id="UP000308167">
    <property type="component" value="Unassembled WGS sequence"/>
</dbReference>
<dbReference type="Pfam" id="PF08900">
    <property type="entry name" value="AcaB"/>
    <property type="match status" value="1"/>
</dbReference>
<evidence type="ECO:0000313" key="2">
    <source>
        <dbReference type="Proteomes" id="UP000308167"/>
    </source>
</evidence>
<dbReference type="GeneID" id="86156369"/>
<dbReference type="NCBIfam" id="TIGR03761">
    <property type="entry name" value="ICE_PFL4669"/>
    <property type="match status" value="1"/>
</dbReference>
<keyword evidence="2" id="KW-1185">Reference proteome</keyword>
<name>A0ABY6TNA5_9PAST</name>
<gene>
    <name evidence="1" type="ORF">SAMEA1410922_02006</name>
</gene>
<accession>A0ABY6TNA5</accession>
<reference evidence="1 2" key="1">
    <citation type="submission" date="2019-05" db="EMBL/GenBank/DDBJ databases">
        <authorList>
            <consortium name="Pathogen Informatics"/>
        </authorList>
    </citation>
    <scope>NUCLEOTIDE SEQUENCE [LARGE SCALE GENOMIC DNA]</scope>
    <source>
        <strain evidence="1 2">NM319</strain>
    </source>
</reference>
<proteinExistence type="predicted"/>
<protein>
    <submittedName>
        <fullName evidence="1">Integrating conjugative element protein, PFL_4669 family</fullName>
    </submittedName>
</protein>
<dbReference type="InterPro" id="IPR014996">
    <property type="entry name" value="AcaB"/>
</dbReference>
<dbReference type="RefSeq" id="WP_135710994.1">
    <property type="nucleotide sequence ID" value="NZ_CABFKI010000015.1"/>
</dbReference>